<keyword evidence="7 9" id="KW-0012">Acyltransferase</keyword>
<feature type="transmembrane region" description="Helical" evidence="8">
    <location>
        <begin position="35"/>
        <end position="52"/>
    </location>
</feature>
<protein>
    <submittedName>
        <fullName evidence="9">MBOAT family acyltransferase</fullName>
    </submittedName>
</protein>
<dbReference type="KEGG" id="bhu:bhn_I0520"/>
<dbReference type="GO" id="GO:0042121">
    <property type="term" value="P:alginic acid biosynthetic process"/>
    <property type="evidence" value="ECO:0007669"/>
    <property type="project" value="InterPro"/>
</dbReference>
<feature type="transmembrane region" description="Helical" evidence="8">
    <location>
        <begin position="463"/>
        <end position="483"/>
    </location>
</feature>
<evidence type="ECO:0000256" key="8">
    <source>
        <dbReference type="SAM" id="Phobius"/>
    </source>
</evidence>
<evidence type="ECO:0000256" key="6">
    <source>
        <dbReference type="ARBA" id="ARBA00023136"/>
    </source>
</evidence>
<dbReference type="PANTHER" id="PTHR13285:SF18">
    <property type="entry name" value="PROTEIN-CYSTEINE N-PALMITOYLTRANSFERASE RASP"/>
    <property type="match status" value="1"/>
</dbReference>
<dbReference type="PIRSF" id="PIRSF500217">
    <property type="entry name" value="AlgI"/>
    <property type="match status" value="1"/>
</dbReference>
<keyword evidence="10" id="KW-1185">Reference proteome</keyword>
<feature type="transmembrane region" description="Helical" evidence="8">
    <location>
        <begin position="205"/>
        <end position="222"/>
    </location>
</feature>
<dbReference type="InterPro" id="IPR004299">
    <property type="entry name" value="MBOAT_fam"/>
</dbReference>
<gene>
    <name evidence="9" type="ORF">bhn_I0520</name>
</gene>
<feature type="transmembrane region" description="Helical" evidence="8">
    <location>
        <begin position="58"/>
        <end position="76"/>
    </location>
</feature>
<dbReference type="InterPro" id="IPR024194">
    <property type="entry name" value="Ac/AlaTfrase_AlgI/DltB"/>
</dbReference>
<keyword evidence="6 7" id="KW-0472">Membrane</keyword>
<feature type="transmembrane region" description="Helical" evidence="8">
    <location>
        <begin position="113"/>
        <end position="129"/>
    </location>
</feature>
<comment type="similarity">
    <text evidence="2 7">Belongs to the membrane-bound acyltransferase family.</text>
</comment>
<evidence type="ECO:0000256" key="4">
    <source>
        <dbReference type="ARBA" id="ARBA00022692"/>
    </source>
</evidence>
<dbReference type="PANTHER" id="PTHR13285">
    <property type="entry name" value="ACYLTRANSFERASE"/>
    <property type="match status" value="1"/>
</dbReference>
<dbReference type="GO" id="GO:0005886">
    <property type="term" value="C:plasma membrane"/>
    <property type="evidence" value="ECO:0007669"/>
    <property type="project" value="UniProtKB-SubCell"/>
</dbReference>
<feature type="transmembrane region" description="Helical" evidence="8">
    <location>
        <begin position="322"/>
        <end position="339"/>
    </location>
</feature>
<evidence type="ECO:0000313" key="9">
    <source>
        <dbReference type="EMBL" id="AOZ95554.1"/>
    </source>
</evidence>
<dbReference type="InterPro" id="IPR051085">
    <property type="entry name" value="MB_O-acyltransferase"/>
</dbReference>
<proteinExistence type="inferred from homology"/>
<evidence type="ECO:0000256" key="1">
    <source>
        <dbReference type="ARBA" id="ARBA00004651"/>
    </source>
</evidence>
<evidence type="ECO:0000256" key="7">
    <source>
        <dbReference type="PIRNR" id="PIRNR016636"/>
    </source>
</evidence>
<keyword evidence="5 8" id="KW-1133">Transmembrane helix</keyword>
<dbReference type="InterPro" id="IPR028362">
    <property type="entry name" value="AlgI"/>
</dbReference>
<evidence type="ECO:0000256" key="2">
    <source>
        <dbReference type="ARBA" id="ARBA00010323"/>
    </source>
</evidence>
<evidence type="ECO:0000256" key="5">
    <source>
        <dbReference type="ARBA" id="ARBA00022989"/>
    </source>
</evidence>
<keyword evidence="7" id="KW-0808">Transferase</keyword>
<keyword evidence="4 8" id="KW-0812">Transmembrane</keyword>
<evidence type="ECO:0000313" key="10">
    <source>
        <dbReference type="Proteomes" id="UP000179284"/>
    </source>
</evidence>
<sequence>MLFNSYSFMLAFLPVFIIGYYLIKRNFRDDEKLMKLLQGWTVAGSLVFYAFFGYQNAVVFAISILWNINAINVMRVNKVKAAKFENDSENSKCANADNSVDKDTKKTADSGKLWLFAGIFVNVALLLFFKFSGTFFPVAISFYTFNQISYLVDYYRGDIDEFRPLEYLTYIMFFPKLLQGPLMGYGDFVKELKKSVKTKFDYETILRALLLISLGMFKKVILADTIGKAVDYGFENLAMLGSLEAILTAVFYSFQLYFDFSGYCDVATGICMMMGFDLTLNFDSPYKAVNIIDFWKRWHITLTKFFTKYVYIPLGGNRKGEVRTYVNFMIIFLLSGLWHGSGWTFIVWGAMHGILYVITRLVQKKPGQKTTANVEKQKATANQGNPVIKGIKIILTFIYVTAAWVFFRAETLSDAILLFTRMFTGGKKPIAISMAASFQLDELWYIIKVTPIMKLSFAWDVCLWMFLIGSAVVIFFGKNAIAYAKECKISLKTTLLTIVLLAWTIVSFAGVSTFLYMNF</sequence>
<dbReference type="PIRSF" id="PIRSF016636">
    <property type="entry name" value="AlgI_DltB"/>
    <property type="match status" value="1"/>
</dbReference>
<dbReference type="AlphaFoldDB" id="A0A1D9NZG2"/>
<keyword evidence="3 7" id="KW-1003">Cell membrane</keyword>
<dbReference type="Proteomes" id="UP000179284">
    <property type="component" value="Chromosome I"/>
</dbReference>
<dbReference type="Pfam" id="PF03062">
    <property type="entry name" value="MBOAT"/>
    <property type="match status" value="1"/>
</dbReference>
<name>A0A1D9NZG2_9FIRM</name>
<accession>A0A1D9NZG2</accession>
<feature type="transmembrane region" description="Helical" evidence="8">
    <location>
        <begin position="6"/>
        <end position="23"/>
    </location>
</feature>
<comment type="subcellular location">
    <subcellularLocation>
        <location evidence="1">Cell membrane</location>
        <topology evidence="1">Multi-pass membrane protein</topology>
    </subcellularLocation>
</comment>
<feature type="transmembrane region" description="Helical" evidence="8">
    <location>
        <begin position="234"/>
        <end position="254"/>
    </location>
</feature>
<reference evidence="10" key="1">
    <citation type="submission" date="2016-10" db="EMBL/GenBank/DDBJ databases">
        <title>The complete genome sequence of the rumen bacterium Butyrivibrio hungatei MB2003.</title>
        <authorList>
            <person name="Palevich N."/>
            <person name="Kelly W.J."/>
            <person name="Leahy S.C."/>
            <person name="Altermann E."/>
            <person name="Rakonjac J."/>
            <person name="Attwood G.T."/>
        </authorList>
    </citation>
    <scope>NUCLEOTIDE SEQUENCE [LARGE SCALE GENOMIC DNA]</scope>
    <source>
        <strain evidence="10">MB2003</strain>
    </source>
</reference>
<dbReference type="EMBL" id="CP017831">
    <property type="protein sequence ID" value="AOZ95554.1"/>
    <property type="molecule type" value="Genomic_DNA"/>
</dbReference>
<feature type="transmembrane region" description="Helical" evidence="8">
    <location>
        <begin position="495"/>
        <end position="517"/>
    </location>
</feature>
<dbReference type="GO" id="GO:0016746">
    <property type="term" value="F:acyltransferase activity"/>
    <property type="evidence" value="ECO:0007669"/>
    <property type="project" value="UniProtKB-KW"/>
</dbReference>
<organism evidence="9 10">
    <name type="scientific">Butyrivibrio hungatei</name>
    <dbReference type="NCBI Taxonomy" id="185008"/>
    <lineage>
        <taxon>Bacteria</taxon>
        <taxon>Bacillati</taxon>
        <taxon>Bacillota</taxon>
        <taxon>Clostridia</taxon>
        <taxon>Lachnospirales</taxon>
        <taxon>Lachnospiraceae</taxon>
        <taxon>Butyrivibrio</taxon>
    </lineage>
</organism>
<feature type="transmembrane region" description="Helical" evidence="8">
    <location>
        <begin position="387"/>
        <end position="407"/>
    </location>
</feature>
<evidence type="ECO:0000256" key="3">
    <source>
        <dbReference type="ARBA" id="ARBA00022475"/>
    </source>
</evidence>